<reference evidence="2" key="1">
    <citation type="journal article" date="2022" name="bioRxiv">
        <title>Genomics of Preaxostyla Flagellates Illuminates Evolutionary Transitions and the Path Towards Mitochondrial Loss.</title>
        <authorList>
            <person name="Novak L.V.F."/>
            <person name="Treitli S.C."/>
            <person name="Pyrih J."/>
            <person name="Halakuc P."/>
            <person name="Pipaliya S.V."/>
            <person name="Vacek V."/>
            <person name="Brzon O."/>
            <person name="Soukal P."/>
            <person name="Eme L."/>
            <person name="Dacks J.B."/>
            <person name="Karnkowska A."/>
            <person name="Elias M."/>
            <person name="Hampl V."/>
        </authorList>
    </citation>
    <scope>NUCLEOTIDE SEQUENCE</scope>
    <source>
        <strain evidence="2">RCP-MX</strain>
    </source>
</reference>
<keyword evidence="3" id="KW-1185">Reference proteome</keyword>
<evidence type="ECO:0000313" key="3">
    <source>
        <dbReference type="Proteomes" id="UP001141327"/>
    </source>
</evidence>
<accession>A0ABQ8UTH9</accession>
<organism evidence="2 3">
    <name type="scientific">Paratrimastix pyriformis</name>
    <dbReference type="NCBI Taxonomy" id="342808"/>
    <lineage>
        <taxon>Eukaryota</taxon>
        <taxon>Metamonada</taxon>
        <taxon>Preaxostyla</taxon>
        <taxon>Paratrimastigidae</taxon>
        <taxon>Paratrimastix</taxon>
    </lineage>
</organism>
<protein>
    <recommendedName>
        <fullName evidence="4">Carbohydrate-binding domain-containing protein</fullName>
    </recommendedName>
</protein>
<dbReference type="Proteomes" id="UP001141327">
    <property type="component" value="Unassembled WGS sequence"/>
</dbReference>
<evidence type="ECO:0000256" key="1">
    <source>
        <dbReference type="SAM" id="SignalP"/>
    </source>
</evidence>
<dbReference type="CDD" id="cd09620">
    <property type="entry name" value="CBM9_like_3"/>
    <property type="match status" value="1"/>
</dbReference>
<feature type="chain" id="PRO_5045552446" description="Carbohydrate-binding domain-containing protein" evidence="1">
    <location>
        <begin position="22"/>
        <end position="227"/>
    </location>
</feature>
<dbReference type="Gene3D" id="2.60.40.1190">
    <property type="match status" value="1"/>
</dbReference>
<evidence type="ECO:0008006" key="4">
    <source>
        <dbReference type="Google" id="ProtNLM"/>
    </source>
</evidence>
<dbReference type="EMBL" id="JAPMOS010000015">
    <property type="protein sequence ID" value="KAJ4460050.1"/>
    <property type="molecule type" value="Genomic_DNA"/>
</dbReference>
<dbReference type="SUPFAM" id="SSF49344">
    <property type="entry name" value="CBD9-like"/>
    <property type="match status" value="1"/>
</dbReference>
<gene>
    <name evidence="2" type="ORF">PAPYR_3766</name>
</gene>
<feature type="signal peptide" evidence="1">
    <location>
        <begin position="1"/>
        <end position="21"/>
    </location>
</feature>
<sequence>MLTRFSLLGFLFGFLFVGVTCTTPILEVSPCSAGFTKIPDAFIIYDGSSLATQTTSVELCHGAHALVLNITCADRNILTPFKKCNDPLFKASAVEFFITPETADGAWDQHHYLELETSPNGMLFLSHITNHNLDCTNFAGSYIDCNQSGIVVEAAADIPQAVWKTHLEIPWTTMMPEGVTPRATPTVWRANLYRIAFPKGHTEYSCWQPTKTLCFHQPLTFARLVMK</sequence>
<keyword evidence="1" id="KW-0732">Signal</keyword>
<name>A0ABQ8UTH9_9EUKA</name>
<comment type="caution">
    <text evidence="2">The sequence shown here is derived from an EMBL/GenBank/DDBJ whole genome shotgun (WGS) entry which is preliminary data.</text>
</comment>
<proteinExistence type="predicted"/>
<evidence type="ECO:0000313" key="2">
    <source>
        <dbReference type="EMBL" id="KAJ4460050.1"/>
    </source>
</evidence>